<dbReference type="EMBL" id="BFBB01000008">
    <property type="protein sequence ID" value="GBF50982.1"/>
    <property type="molecule type" value="Genomic_DNA"/>
</dbReference>
<name>A0A2P2E259_9LEPT</name>
<dbReference type="AlphaFoldDB" id="A0A2P2E259"/>
<keyword evidence="2" id="KW-1185">Reference proteome</keyword>
<evidence type="ECO:0008006" key="3">
    <source>
        <dbReference type="Google" id="ProtNLM"/>
    </source>
</evidence>
<sequence length="210" mass="23710">MRPILGLFSLYFSLILFGQEFPLQSQDSFFSQKRSINGFGGVFVNSDLAPISFQLDFKYQPSYIWGFGFNQGITPRFSIFQFELEGILARHTGAMNHYEAVGVGIARIPNLFGSNFSLAVGEGISFASRLPRLENWDLGYDKGRFVTDDVESRATLNYLLFEVDYSIPGFSDKTKIFSRIHHRSGIYGVFCPPTPPCGSNFIVYGFKQEL</sequence>
<comment type="caution">
    <text evidence="1">The sequence shown here is derived from an EMBL/GenBank/DDBJ whole genome shotgun (WGS) entry which is preliminary data.</text>
</comment>
<evidence type="ECO:0000313" key="2">
    <source>
        <dbReference type="Proteomes" id="UP000245133"/>
    </source>
</evidence>
<organism evidence="1 2">
    <name type="scientific">Leptospira ryugenii</name>
    <dbReference type="NCBI Taxonomy" id="1917863"/>
    <lineage>
        <taxon>Bacteria</taxon>
        <taxon>Pseudomonadati</taxon>
        <taxon>Spirochaetota</taxon>
        <taxon>Spirochaetia</taxon>
        <taxon>Leptospirales</taxon>
        <taxon>Leptospiraceae</taxon>
        <taxon>Leptospira</taxon>
    </lineage>
</organism>
<accession>A0A2P2E259</accession>
<evidence type="ECO:0000313" key="1">
    <source>
        <dbReference type="EMBL" id="GBF50982.1"/>
    </source>
</evidence>
<reference evidence="1 2" key="1">
    <citation type="submission" date="2018-02" db="EMBL/GenBank/DDBJ databases">
        <title>Novel Leptospira species isolated from soil and water in Japan.</title>
        <authorList>
            <person name="Nakao R."/>
            <person name="Masuzawa T."/>
        </authorList>
    </citation>
    <scope>NUCLEOTIDE SEQUENCE [LARGE SCALE GENOMIC DNA]</scope>
    <source>
        <strain evidence="1 2">YH101</strain>
    </source>
</reference>
<dbReference type="Proteomes" id="UP000245133">
    <property type="component" value="Unassembled WGS sequence"/>
</dbReference>
<protein>
    <recommendedName>
        <fullName evidence="3">Outer membrane protein</fullName>
    </recommendedName>
</protein>
<gene>
    <name evidence="1" type="ORF">LPTSP4_25130</name>
</gene>
<proteinExistence type="predicted"/>